<dbReference type="Proteomes" id="UP001295423">
    <property type="component" value="Unassembled WGS sequence"/>
</dbReference>
<protein>
    <submittedName>
        <fullName evidence="2">Uncharacterized protein</fullName>
    </submittedName>
</protein>
<reference evidence="2" key="1">
    <citation type="submission" date="2023-08" db="EMBL/GenBank/DDBJ databases">
        <authorList>
            <person name="Audoor S."/>
            <person name="Bilcke G."/>
        </authorList>
    </citation>
    <scope>NUCLEOTIDE SEQUENCE</scope>
</reference>
<keyword evidence="3" id="KW-1185">Reference proteome</keyword>
<dbReference type="EMBL" id="CAKOGP040001446">
    <property type="protein sequence ID" value="CAJ1945593.1"/>
    <property type="molecule type" value="Genomic_DNA"/>
</dbReference>
<accession>A0AAD2CV92</accession>
<feature type="compositionally biased region" description="Acidic residues" evidence="1">
    <location>
        <begin position="66"/>
        <end position="94"/>
    </location>
</feature>
<name>A0AAD2CV92_9STRA</name>
<evidence type="ECO:0000313" key="3">
    <source>
        <dbReference type="Proteomes" id="UP001295423"/>
    </source>
</evidence>
<feature type="region of interest" description="Disordered" evidence="1">
    <location>
        <begin position="36"/>
        <end position="94"/>
    </location>
</feature>
<dbReference type="AlphaFoldDB" id="A0AAD2CV92"/>
<organism evidence="2 3">
    <name type="scientific">Cylindrotheca closterium</name>
    <dbReference type="NCBI Taxonomy" id="2856"/>
    <lineage>
        <taxon>Eukaryota</taxon>
        <taxon>Sar</taxon>
        <taxon>Stramenopiles</taxon>
        <taxon>Ochrophyta</taxon>
        <taxon>Bacillariophyta</taxon>
        <taxon>Bacillariophyceae</taxon>
        <taxon>Bacillariophycidae</taxon>
        <taxon>Bacillariales</taxon>
        <taxon>Bacillariaceae</taxon>
        <taxon>Cylindrotheca</taxon>
    </lineage>
</organism>
<evidence type="ECO:0000256" key="1">
    <source>
        <dbReference type="SAM" id="MobiDB-lite"/>
    </source>
</evidence>
<gene>
    <name evidence="2" type="ORF">CYCCA115_LOCUS9737</name>
</gene>
<comment type="caution">
    <text evidence="2">The sequence shown here is derived from an EMBL/GenBank/DDBJ whole genome shotgun (WGS) entry which is preliminary data.</text>
</comment>
<proteinExistence type="predicted"/>
<evidence type="ECO:0000313" key="2">
    <source>
        <dbReference type="EMBL" id="CAJ1945593.1"/>
    </source>
</evidence>
<sequence length="94" mass="10342">MNATENTLLLSFGEYQEQMVQNYLEDKDNAITVCTEDESDISSPVEPIESTIGGDHGYTKNCADWSSEEDSSDDSSDDDSLLDTSDDSSDEDDL</sequence>